<feature type="domain" description="S1 motif" evidence="9">
    <location>
        <begin position="259"/>
        <end position="329"/>
    </location>
</feature>
<dbReference type="AlphaFoldDB" id="F3G795"/>
<dbReference type="NCBIfam" id="TIGR00717">
    <property type="entry name" value="rpsA"/>
    <property type="match status" value="1"/>
</dbReference>
<evidence type="ECO:0000313" key="11">
    <source>
        <dbReference type="Proteomes" id="UP000004986"/>
    </source>
</evidence>
<dbReference type="HOGENOM" id="CLU_015805_2_1_6"/>
<feature type="domain" description="S1 motif" evidence="9">
    <location>
        <begin position="1"/>
        <end position="66"/>
    </location>
</feature>
<dbReference type="GO" id="GO:0022627">
    <property type="term" value="C:cytosolic small ribosomal subunit"/>
    <property type="evidence" value="ECO:0007669"/>
    <property type="project" value="TreeGrafter"/>
</dbReference>
<dbReference type="GO" id="GO:0003735">
    <property type="term" value="F:structural constituent of ribosome"/>
    <property type="evidence" value="ECO:0007669"/>
    <property type="project" value="InterPro"/>
</dbReference>
<comment type="caution">
    <text evidence="10">The sequence shown here is derived from an EMBL/GenBank/DDBJ whole genome shotgun (WGS) entry which is preliminary data.</text>
</comment>
<dbReference type="FunFam" id="2.40.50.140:FF:000017">
    <property type="entry name" value="30S ribosomal protein S1"/>
    <property type="match status" value="1"/>
</dbReference>
<feature type="domain" description="S1 motif" evidence="9">
    <location>
        <begin position="87"/>
        <end position="155"/>
    </location>
</feature>
<dbReference type="PRINTS" id="PR00681">
    <property type="entry name" value="RIBOSOMALS1"/>
</dbReference>
<evidence type="ECO:0000256" key="1">
    <source>
        <dbReference type="ARBA" id="ARBA00006767"/>
    </source>
</evidence>
<protein>
    <recommendedName>
        <fullName evidence="6">Small ribosomal subunit protein bS1</fullName>
    </recommendedName>
    <alternativeName>
        <fullName evidence="7">30S ribosomal protein S1</fullName>
    </alternativeName>
</protein>
<dbReference type="InterPro" id="IPR003029">
    <property type="entry name" value="S1_domain"/>
</dbReference>
<dbReference type="CDD" id="cd05688">
    <property type="entry name" value="S1_RPS1_repeat_ec3"/>
    <property type="match status" value="1"/>
</dbReference>
<dbReference type="NCBIfam" id="NF004952">
    <property type="entry name" value="PRK06299.1-2"/>
    <property type="match status" value="1"/>
</dbReference>
<keyword evidence="2" id="KW-0677">Repeat</keyword>
<dbReference type="Proteomes" id="UP000004986">
    <property type="component" value="Unassembled WGS sequence"/>
</dbReference>
<name>F3G795_PSESJ</name>
<dbReference type="CDD" id="cd04465">
    <property type="entry name" value="S1_RPS1_repeat_ec2_hs2"/>
    <property type="match status" value="1"/>
</dbReference>
<dbReference type="CDD" id="cd05691">
    <property type="entry name" value="S1_RPS1_repeat_ec6"/>
    <property type="match status" value="1"/>
</dbReference>
<evidence type="ECO:0000256" key="4">
    <source>
        <dbReference type="ARBA" id="ARBA00022980"/>
    </source>
</evidence>
<proteinExistence type="inferred from homology"/>
<dbReference type="NCBIfam" id="NF004954">
    <property type="entry name" value="PRK06299.1-4"/>
    <property type="match status" value="1"/>
</dbReference>
<dbReference type="SUPFAM" id="SSF50249">
    <property type="entry name" value="Nucleic acid-binding proteins"/>
    <property type="match status" value="5"/>
</dbReference>
<evidence type="ECO:0000256" key="7">
    <source>
        <dbReference type="ARBA" id="ARBA00035517"/>
    </source>
</evidence>
<dbReference type="InterPro" id="IPR000110">
    <property type="entry name" value="Ribosomal_bS1"/>
</dbReference>
<dbReference type="PANTHER" id="PTHR10724:SF7">
    <property type="entry name" value="SMALL RIBOSOMAL SUBUNIT PROTEIN BS1C"/>
    <property type="match status" value="1"/>
</dbReference>
<evidence type="ECO:0000256" key="2">
    <source>
        <dbReference type="ARBA" id="ARBA00022737"/>
    </source>
</evidence>
<dbReference type="Pfam" id="PF00575">
    <property type="entry name" value="S1"/>
    <property type="match status" value="5"/>
</dbReference>
<feature type="domain" description="S1 motif" evidence="9">
    <location>
        <begin position="346"/>
        <end position="415"/>
    </location>
</feature>
<dbReference type="CDD" id="cd05689">
    <property type="entry name" value="S1_RPS1_repeat_ec4"/>
    <property type="match status" value="1"/>
</dbReference>
<reference evidence="10 11" key="1">
    <citation type="journal article" date="2011" name="PLoS Pathog.">
        <title>Dynamic evolution of pathogenicity revealed by sequencing and comparative genomics of 19 Pseudomonas syringae isolates.</title>
        <authorList>
            <person name="Baltrus D.A."/>
            <person name="Nishimura M.T."/>
            <person name="Romanchuk A."/>
            <person name="Chang J.H."/>
            <person name="Mukhtar M.S."/>
            <person name="Cherkis K."/>
            <person name="Roach J."/>
            <person name="Grant S.R."/>
            <person name="Jones C.D."/>
            <person name="Dangl J.L."/>
        </authorList>
    </citation>
    <scope>NUCLEOTIDE SEQUENCE [LARGE SCALE GENOMIC DNA]</scope>
    <source>
        <strain evidence="10 11">1704B</strain>
    </source>
</reference>
<dbReference type="EMBL" id="AEAI01000554">
    <property type="protein sequence ID" value="EGH42945.1"/>
    <property type="molecule type" value="Genomic_DNA"/>
</dbReference>
<evidence type="ECO:0000256" key="8">
    <source>
        <dbReference type="SAM" id="MobiDB-lite"/>
    </source>
</evidence>
<dbReference type="InterPro" id="IPR035104">
    <property type="entry name" value="Ribosomal_protein_S1-like"/>
</dbReference>
<dbReference type="SMART" id="SM00316">
    <property type="entry name" value="S1"/>
    <property type="match status" value="5"/>
</dbReference>
<keyword evidence="4 10" id="KW-0689">Ribosomal protein</keyword>
<feature type="region of interest" description="Disordered" evidence="8">
    <location>
        <begin position="423"/>
        <end position="444"/>
    </location>
</feature>
<evidence type="ECO:0000256" key="6">
    <source>
        <dbReference type="ARBA" id="ARBA00035293"/>
    </source>
</evidence>
<dbReference type="PANTHER" id="PTHR10724">
    <property type="entry name" value="30S RIBOSOMAL PROTEIN S1"/>
    <property type="match status" value="1"/>
</dbReference>
<dbReference type="GO" id="GO:0006412">
    <property type="term" value="P:translation"/>
    <property type="evidence" value="ECO:0007669"/>
    <property type="project" value="InterPro"/>
</dbReference>
<dbReference type="InterPro" id="IPR012340">
    <property type="entry name" value="NA-bd_OB-fold"/>
</dbReference>
<keyword evidence="5" id="KW-0687">Ribonucleoprotein</keyword>
<dbReference type="FunFam" id="2.40.50.140:FF:000018">
    <property type="entry name" value="30S ribosomal protein S1"/>
    <property type="match status" value="1"/>
</dbReference>
<evidence type="ECO:0000256" key="3">
    <source>
        <dbReference type="ARBA" id="ARBA00022884"/>
    </source>
</evidence>
<evidence type="ECO:0000256" key="5">
    <source>
        <dbReference type="ARBA" id="ARBA00023274"/>
    </source>
</evidence>
<sequence>EVVKGVINGKVKGGFTVDVNGIRAFLPGSLVDVRPVRDTTHLEGKELEFKVIKLDQKRNNVVVSRRSVLEAENSAEREALLESLQEGQQVKGIVKNLTDYGAFVDLGGVDGLLHITDMAWKRIKHPSEIVNVGDEIDVKVLKYDRERNRVSLGLKQLGEDPWVAIKARYPESTRVTARVTNLTDYGCFAELEEGVEGLVHVSEMDWTNKNIHPSKVVQVGDEVEVMVLDIDEERRRISLGIKQCKSNPWEDFSGQFNKGDKISGTIKSITDFGIFIGLDGGIDGLVHLSDISWNEVGEEAVRRFKKGDELDTVILSVDPERERISLGIKQLESDPFSEYVTVNDKGAIVRGIVKEVDAKGAIITLADDIEATLKASEISRDRVEDARNVLKEGEEIEAKIISVDRKSRVISLSIKSKDVEDEKEAIQSLRSKPEVAESTGPTTIGDLLRAQMEKQN</sequence>
<feature type="non-terminal residue" evidence="10">
    <location>
        <position position="1"/>
    </location>
</feature>
<keyword evidence="3" id="KW-0694">RNA-binding</keyword>
<dbReference type="PATRIC" id="fig|629263.4.peg.1854"/>
<dbReference type="PROSITE" id="PS50126">
    <property type="entry name" value="S1"/>
    <property type="match status" value="5"/>
</dbReference>
<gene>
    <name evidence="10" type="primary">rpsA</name>
    <name evidence="10" type="ORF">PSYPI_11298</name>
</gene>
<comment type="similarity">
    <text evidence="1">Belongs to the bacterial ribosomal protein bS1 family.</text>
</comment>
<evidence type="ECO:0000313" key="10">
    <source>
        <dbReference type="EMBL" id="EGH42945.1"/>
    </source>
</evidence>
<dbReference type="FunFam" id="2.40.50.140:FF:000011">
    <property type="entry name" value="30S ribosomal protein S1"/>
    <property type="match status" value="1"/>
</dbReference>
<dbReference type="InterPro" id="IPR050437">
    <property type="entry name" value="Ribos_protein_bS1-like"/>
</dbReference>
<dbReference type="GO" id="GO:0003729">
    <property type="term" value="F:mRNA binding"/>
    <property type="evidence" value="ECO:0007669"/>
    <property type="project" value="TreeGrafter"/>
</dbReference>
<organism evidence="10 11">
    <name type="scientific">Pseudomonas syringae pv. pisi str. 1704B</name>
    <dbReference type="NCBI Taxonomy" id="629263"/>
    <lineage>
        <taxon>Bacteria</taxon>
        <taxon>Pseudomonadati</taxon>
        <taxon>Pseudomonadota</taxon>
        <taxon>Gammaproteobacteria</taxon>
        <taxon>Pseudomonadales</taxon>
        <taxon>Pseudomonadaceae</taxon>
        <taxon>Pseudomonas</taxon>
        <taxon>Pseudomonas syringae</taxon>
    </lineage>
</organism>
<dbReference type="Gene3D" id="2.40.50.140">
    <property type="entry name" value="Nucleic acid-binding proteins"/>
    <property type="match status" value="5"/>
</dbReference>
<keyword evidence="11" id="KW-1185">Reference proteome</keyword>
<feature type="domain" description="S1 motif" evidence="9">
    <location>
        <begin position="172"/>
        <end position="242"/>
    </location>
</feature>
<dbReference type="FunFam" id="2.40.50.140:FF:000016">
    <property type="entry name" value="30S ribosomal protein S1"/>
    <property type="match status" value="1"/>
</dbReference>
<accession>F3G795</accession>
<evidence type="ECO:0000259" key="9">
    <source>
        <dbReference type="PROSITE" id="PS50126"/>
    </source>
</evidence>